<feature type="transmembrane region" description="Helical" evidence="2">
    <location>
        <begin position="82"/>
        <end position="103"/>
    </location>
</feature>
<evidence type="ECO:0000313" key="3">
    <source>
        <dbReference type="EMBL" id="GAA5341197.1"/>
    </source>
</evidence>
<dbReference type="RefSeq" id="WP_342038339.1">
    <property type="nucleotide sequence ID" value="NZ_BAABBK010000007.1"/>
</dbReference>
<organism evidence="3 4">
    <name type="scientific">Brevibacterium ammoniilyticum</name>
    <dbReference type="NCBI Taxonomy" id="1046555"/>
    <lineage>
        <taxon>Bacteria</taxon>
        <taxon>Bacillati</taxon>
        <taxon>Actinomycetota</taxon>
        <taxon>Actinomycetes</taxon>
        <taxon>Micrococcales</taxon>
        <taxon>Brevibacteriaceae</taxon>
        <taxon>Brevibacterium</taxon>
    </lineage>
</organism>
<feature type="transmembrane region" description="Helical" evidence="2">
    <location>
        <begin position="40"/>
        <end position="62"/>
    </location>
</feature>
<reference evidence="3 4" key="1">
    <citation type="submission" date="2024-02" db="EMBL/GenBank/DDBJ databases">
        <title>Characterization of antibiotic resistant novel bacterial strains and their environmental applications.</title>
        <authorList>
            <person name="Manzoor S."/>
            <person name="Abbas S."/>
            <person name="Arshad M."/>
            <person name="Li W.J."/>
            <person name="Ahmed I."/>
        </authorList>
    </citation>
    <scope>NUCLEOTIDE SEQUENCE [LARGE SCALE GENOMIC DNA]</scope>
    <source>
        <strain evidence="3 4">KACC 15558</strain>
    </source>
</reference>
<gene>
    <name evidence="3" type="ORF">KACC15558_22370</name>
</gene>
<feature type="transmembrane region" description="Helical" evidence="2">
    <location>
        <begin position="6"/>
        <end position="28"/>
    </location>
</feature>
<evidence type="ECO:0000256" key="2">
    <source>
        <dbReference type="SAM" id="Phobius"/>
    </source>
</evidence>
<comment type="caution">
    <text evidence="3">The sequence shown here is derived from an EMBL/GenBank/DDBJ whole genome shotgun (WGS) entry which is preliminary data.</text>
</comment>
<name>A0ABP9U1X2_9MICO</name>
<dbReference type="Proteomes" id="UP001498935">
    <property type="component" value="Unassembled WGS sequence"/>
</dbReference>
<feature type="transmembrane region" description="Helical" evidence="2">
    <location>
        <begin position="147"/>
        <end position="168"/>
    </location>
</feature>
<feature type="transmembrane region" description="Helical" evidence="2">
    <location>
        <begin position="115"/>
        <end position="135"/>
    </location>
</feature>
<evidence type="ECO:0000256" key="1">
    <source>
        <dbReference type="SAM" id="MobiDB-lite"/>
    </source>
</evidence>
<accession>A0ABP9U1X2</accession>
<keyword evidence="4" id="KW-1185">Reference proteome</keyword>
<proteinExistence type="predicted"/>
<evidence type="ECO:0000313" key="4">
    <source>
        <dbReference type="Proteomes" id="UP001498935"/>
    </source>
</evidence>
<protein>
    <recommendedName>
        <fullName evidence="5">VanZ family protein</fullName>
    </recommendedName>
</protein>
<keyword evidence="2" id="KW-1133">Transmembrane helix</keyword>
<keyword evidence="2" id="KW-0812">Transmembrane</keyword>
<keyword evidence="2" id="KW-0472">Membrane</keyword>
<feature type="region of interest" description="Disordered" evidence="1">
    <location>
        <begin position="188"/>
        <end position="214"/>
    </location>
</feature>
<dbReference type="EMBL" id="BAABNP010000008">
    <property type="protein sequence ID" value="GAA5341197.1"/>
    <property type="molecule type" value="Genomic_DNA"/>
</dbReference>
<sequence length="214" mass="22919">MTRYLQAFPVAPPAFACGIVIAVALSRPIARRIDERRSTVLFWLVCLALILSLTLTPASSAFSADALLPTTRVWTWGLPSPGAITSVNWQSMNLLMFAPIGIASGLFSRLRTISWATATALGVSVAVELGQYAVVALGRSQFNSATVVIGWCGIGLGLVLGLAVRALLARFNRGERPRLAVAASPRPRHLGVLPQPGGKGVRIRRQPTRSKERP</sequence>
<evidence type="ECO:0008006" key="5">
    <source>
        <dbReference type="Google" id="ProtNLM"/>
    </source>
</evidence>